<dbReference type="SUPFAM" id="SSF55315">
    <property type="entry name" value="L30e-like"/>
    <property type="match status" value="1"/>
</dbReference>
<dbReference type="PANTHER" id="PTHR43191:SF2">
    <property type="entry name" value="RRNA METHYLTRANSFERASE 3, MITOCHONDRIAL"/>
    <property type="match status" value="1"/>
</dbReference>
<evidence type="ECO:0000313" key="9">
    <source>
        <dbReference type="EMBL" id="CAB4704665.1"/>
    </source>
</evidence>
<dbReference type="EMBL" id="CAFBNJ010000023">
    <property type="protein sequence ID" value="CAB4947710.1"/>
    <property type="molecule type" value="Genomic_DNA"/>
</dbReference>
<dbReference type="InterPro" id="IPR029026">
    <property type="entry name" value="tRNA_m1G_MTases_N"/>
</dbReference>
<evidence type="ECO:0000313" key="5">
    <source>
        <dbReference type="EMBL" id="CAB4340588.1"/>
    </source>
</evidence>
<name>A0A6J5ZGY2_9ZZZZ</name>
<comment type="similarity">
    <text evidence="1">Belongs to the class IV-like SAM-binding methyltransferase superfamily. RNA methyltransferase TrmH family.</text>
</comment>
<dbReference type="GO" id="GO:0032259">
    <property type="term" value="P:methylation"/>
    <property type="evidence" value="ECO:0007669"/>
    <property type="project" value="UniProtKB-KW"/>
</dbReference>
<evidence type="ECO:0000313" key="13">
    <source>
        <dbReference type="EMBL" id="CAB5076353.1"/>
    </source>
</evidence>
<evidence type="ECO:0000256" key="3">
    <source>
        <dbReference type="ARBA" id="ARBA00022679"/>
    </source>
</evidence>
<dbReference type="Pfam" id="PF00588">
    <property type="entry name" value="SpoU_methylase"/>
    <property type="match status" value="1"/>
</dbReference>
<dbReference type="EMBL" id="CAFAAM010000082">
    <property type="protein sequence ID" value="CAB4803649.1"/>
    <property type="molecule type" value="Genomic_DNA"/>
</dbReference>
<evidence type="ECO:0000256" key="2">
    <source>
        <dbReference type="ARBA" id="ARBA00022603"/>
    </source>
</evidence>
<dbReference type="CDD" id="cd18095">
    <property type="entry name" value="SpoU-like_rRNA-MTase"/>
    <property type="match status" value="1"/>
</dbReference>
<dbReference type="GO" id="GO:0008173">
    <property type="term" value="F:RNA methyltransferase activity"/>
    <property type="evidence" value="ECO:0007669"/>
    <property type="project" value="InterPro"/>
</dbReference>
<dbReference type="GO" id="GO:0006396">
    <property type="term" value="P:RNA processing"/>
    <property type="evidence" value="ECO:0007669"/>
    <property type="project" value="InterPro"/>
</dbReference>
<dbReference type="SMART" id="SM00967">
    <property type="entry name" value="SpoU_sub_bind"/>
    <property type="match status" value="1"/>
</dbReference>
<evidence type="ECO:0000313" key="6">
    <source>
        <dbReference type="EMBL" id="CAB4370997.1"/>
    </source>
</evidence>
<dbReference type="EMBL" id="CAFBRD010000028">
    <property type="protein sequence ID" value="CAB5076353.1"/>
    <property type="molecule type" value="Genomic_DNA"/>
</dbReference>
<keyword evidence="2" id="KW-0489">Methyltransferase</keyword>
<dbReference type="EMBL" id="CAEZTY010000026">
    <property type="protein sequence ID" value="CAB4584472.1"/>
    <property type="molecule type" value="Genomic_DNA"/>
</dbReference>
<sequence length="275" mass="28214">MVVEPTPLSANNPRIASLRRLTGRRKARLEAGRFVIEGTVPIGELLAAGAQIDELYVDLDQWSTVDDRSPLREVVRDAEAAGIPVWGLPSSVFASVSDTNSPQGVLASAVRSVSAISDLVALDGPLLVLIDLSDPGNAGTLVRSAEAAGCVGVIFAGSSTDAFGPKAVRAAAGSIVRLPVAESSDLGEVMAELRSSGRVLVATVVDGGALPETVDLSGSVALLIGSEAHGLPVEVVDQCSVSVTIPMKSAVESINAAVAGAVVLFECARQRRLSQ</sequence>
<proteinExistence type="inferred from homology"/>
<dbReference type="InterPro" id="IPR013123">
    <property type="entry name" value="SpoU_subst-bd"/>
</dbReference>
<dbReference type="PANTHER" id="PTHR43191">
    <property type="entry name" value="RRNA METHYLTRANSFERASE 3"/>
    <property type="match status" value="1"/>
</dbReference>
<dbReference type="InterPro" id="IPR029028">
    <property type="entry name" value="Alpha/beta_knot_MTases"/>
</dbReference>
<accession>A0A6J5ZGY2</accession>
<gene>
    <name evidence="7" type="ORF">UFOPK1762_00885</name>
    <name evidence="8" type="ORF">UFOPK1906_00697</name>
    <name evidence="9" type="ORF">UFOPK2624_00748</name>
    <name evidence="10" type="ORF">UFOPK2969_00749</name>
    <name evidence="11" type="ORF">UFOPK3010_00734</name>
    <name evidence="5" type="ORF">UFOPK3331_00946</name>
    <name evidence="12" type="ORF">UFOPK3785_00625</name>
    <name evidence="6" type="ORF">UFOPK4201_00555</name>
    <name evidence="13" type="ORF">UFOPK4371_00714</name>
</gene>
<dbReference type="Gene3D" id="3.40.1280.10">
    <property type="match status" value="1"/>
</dbReference>
<evidence type="ECO:0000256" key="1">
    <source>
        <dbReference type="ARBA" id="ARBA00007228"/>
    </source>
</evidence>
<dbReference type="EMBL" id="CAFAAD010000044">
    <property type="protein sequence ID" value="CAB4790392.1"/>
    <property type="molecule type" value="Genomic_DNA"/>
</dbReference>
<dbReference type="EMBL" id="CAEZXY010000023">
    <property type="protein sequence ID" value="CAB4704665.1"/>
    <property type="molecule type" value="Genomic_DNA"/>
</dbReference>
<evidence type="ECO:0000313" key="10">
    <source>
        <dbReference type="EMBL" id="CAB4790392.1"/>
    </source>
</evidence>
<dbReference type="InterPro" id="IPR051259">
    <property type="entry name" value="rRNA_Methyltransferase"/>
</dbReference>
<dbReference type="SUPFAM" id="SSF75217">
    <property type="entry name" value="alpha/beta knot"/>
    <property type="match status" value="1"/>
</dbReference>
<dbReference type="EMBL" id="CAEZVC010000032">
    <property type="protein sequence ID" value="CAB4620104.1"/>
    <property type="molecule type" value="Genomic_DNA"/>
</dbReference>
<dbReference type="InterPro" id="IPR001537">
    <property type="entry name" value="SpoU_MeTrfase"/>
</dbReference>
<evidence type="ECO:0000313" key="11">
    <source>
        <dbReference type="EMBL" id="CAB4803649.1"/>
    </source>
</evidence>
<dbReference type="Gene3D" id="3.30.1330.30">
    <property type="match status" value="1"/>
</dbReference>
<evidence type="ECO:0000259" key="4">
    <source>
        <dbReference type="SMART" id="SM00967"/>
    </source>
</evidence>
<dbReference type="GO" id="GO:0003723">
    <property type="term" value="F:RNA binding"/>
    <property type="evidence" value="ECO:0007669"/>
    <property type="project" value="InterPro"/>
</dbReference>
<dbReference type="GO" id="GO:0005737">
    <property type="term" value="C:cytoplasm"/>
    <property type="evidence" value="ECO:0007669"/>
    <property type="project" value="UniProtKB-ARBA"/>
</dbReference>
<reference evidence="5" key="1">
    <citation type="submission" date="2020-05" db="EMBL/GenBank/DDBJ databases">
        <authorList>
            <person name="Chiriac C."/>
            <person name="Salcher M."/>
            <person name="Ghai R."/>
            <person name="Kavagutti S V."/>
        </authorList>
    </citation>
    <scope>NUCLEOTIDE SEQUENCE</scope>
</reference>
<dbReference type="InterPro" id="IPR029064">
    <property type="entry name" value="Ribosomal_eL30-like_sf"/>
</dbReference>
<dbReference type="EMBL" id="CAEUNJ010000017">
    <property type="protein sequence ID" value="CAB4370997.1"/>
    <property type="molecule type" value="Genomic_DNA"/>
</dbReference>
<feature type="domain" description="RNA 2-O ribose methyltransferase substrate binding" evidence="4">
    <location>
        <begin position="35"/>
        <end position="115"/>
    </location>
</feature>
<organism evidence="5">
    <name type="scientific">freshwater metagenome</name>
    <dbReference type="NCBI Taxonomy" id="449393"/>
    <lineage>
        <taxon>unclassified sequences</taxon>
        <taxon>metagenomes</taxon>
        <taxon>ecological metagenomes</taxon>
    </lineage>
</organism>
<evidence type="ECO:0000313" key="12">
    <source>
        <dbReference type="EMBL" id="CAB4947710.1"/>
    </source>
</evidence>
<protein>
    <submittedName>
        <fullName evidence="5">Unannotated protein</fullName>
    </submittedName>
</protein>
<dbReference type="Pfam" id="PF22435">
    <property type="entry name" value="MRM3-like_sub_bind"/>
    <property type="match status" value="1"/>
</dbReference>
<evidence type="ECO:0000313" key="8">
    <source>
        <dbReference type="EMBL" id="CAB4620104.1"/>
    </source>
</evidence>
<dbReference type="InterPro" id="IPR053888">
    <property type="entry name" value="MRM3-like_sub_bind"/>
</dbReference>
<keyword evidence="3" id="KW-0808">Transferase</keyword>
<dbReference type="AlphaFoldDB" id="A0A6J5ZGY2"/>
<evidence type="ECO:0000313" key="7">
    <source>
        <dbReference type="EMBL" id="CAB4584472.1"/>
    </source>
</evidence>
<dbReference type="EMBL" id="CAESAL010000027">
    <property type="protein sequence ID" value="CAB4340588.1"/>
    <property type="molecule type" value="Genomic_DNA"/>
</dbReference>